<dbReference type="PANTHER" id="PTHR34473">
    <property type="entry name" value="UPF0699 TRANSMEMBRANE PROTEIN YDBS"/>
    <property type="match status" value="1"/>
</dbReference>
<feature type="domain" description="YdbS-like PH" evidence="3">
    <location>
        <begin position="61"/>
        <end position="140"/>
    </location>
</feature>
<dbReference type="EMBL" id="JBHSDJ010000013">
    <property type="protein sequence ID" value="MFC4246214.1"/>
    <property type="molecule type" value="Genomic_DNA"/>
</dbReference>
<feature type="transmembrane region" description="Helical" evidence="2">
    <location>
        <begin position="250"/>
        <end position="275"/>
    </location>
</feature>
<dbReference type="PANTHER" id="PTHR34473:SF3">
    <property type="entry name" value="TRANSMEMBRANE PROTEIN-RELATED"/>
    <property type="match status" value="1"/>
</dbReference>
<feature type="domain" description="YdbS-like PH" evidence="3">
    <location>
        <begin position="425"/>
        <end position="505"/>
    </location>
</feature>
<dbReference type="InterPro" id="IPR014529">
    <property type="entry name" value="UCP026631"/>
</dbReference>
<accession>A0ABD5NVV3</accession>
<evidence type="ECO:0000256" key="1">
    <source>
        <dbReference type="SAM" id="MobiDB-lite"/>
    </source>
</evidence>
<keyword evidence="2" id="KW-0812">Transmembrane</keyword>
<evidence type="ECO:0000256" key="2">
    <source>
        <dbReference type="SAM" id="Phobius"/>
    </source>
</evidence>
<feature type="domain" description="YdbS-like PH" evidence="3">
    <location>
        <begin position="277"/>
        <end position="356"/>
    </location>
</feature>
<dbReference type="GeneID" id="71855011"/>
<dbReference type="InterPro" id="IPR005182">
    <property type="entry name" value="YdbS-like_PH"/>
</dbReference>
<proteinExistence type="predicted"/>
<protein>
    <submittedName>
        <fullName evidence="4">PH domain-containing protein</fullName>
    </submittedName>
</protein>
<dbReference type="PIRSF" id="PIRSF026631">
    <property type="entry name" value="UCP026631"/>
    <property type="match status" value="1"/>
</dbReference>
<keyword evidence="2" id="KW-1133">Transmembrane helix</keyword>
<organism evidence="4 5">
    <name type="scientific">Natribaculum luteum</name>
    <dbReference type="NCBI Taxonomy" id="1586232"/>
    <lineage>
        <taxon>Archaea</taxon>
        <taxon>Methanobacteriati</taxon>
        <taxon>Methanobacteriota</taxon>
        <taxon>Stenosarchaea group</taxon>
        <taxon>Halobacteria</taxon>
        <taxon>Halobacteriales</taxon>
        <taxon>Natrialbaceae</taxon>
        <taxon>Natribaculum</taxon>
    </lineage>
</organism>
<evidence type="ECO:0000259" key="3">
    <source>
        <dbReference type="Pfam" id="PF03703"/>
    </source>
</evidence>
<evidence type="ECO:0000313" key="5">
    <source>
        <dbReference type="Proteomes" id="UP001595821"/>
    </source>
</evidence>
<dbReference type="AlphaFoldDB" id="A0ABD5NVV3"/>
<feature type="compositionally biased region" description="Low complexity" evidence="1">
    <location>
        <begin position="145"/>
        <end position="158"/>
    </location>
</feature>
<feature type="transmembrane region" description="Helical" evidence="2">
    <location>
        <begin position="39"/>
        <end position="62"/>
    </location>
</feature>
<feature type="transmembrane region" description="Helical" evidence="2">
    <location>
        <begin position="407"/>
        <end position="426"/>
    </location>
</feature>
<dbReference type="RefSeq" id="WP_246967898.1">
    <property type="nucleotide sequence ID" value="NZ_CP095397.1"/>
</dbReference>
<keyword evidence="2" id="KW-0472">Membrane</keyword>
<evidence type="ECO:0000313" key="4">
    <source>
        <dbReference type="EMBL" id="MFC4246214.1"/>
    </source>
</evidence>
<feature type="region of interest" description="Disordered" evidence="1">
    <location>
        <begin position="138"/>
        <end position="184"/>
    </location>
</feature>
<gene>
    <name evidence="4" type="ORF">ACFOZ7_04295</name>
</gene>
<dbReference type="Proteomes" id="UP001595821">
    <property type="component" value="Unassembled WGS sequence"/>
</dbReference>
<sequence>MNRLHPLSAVTNALQRGGIGLSVPFFVSTLASVFEFVDVGWALVLAPVGFVLGSAYGVAYYYRFAYELTADTFDVASGVLSRRTREIPYRRIQNVDVEQGVVYRLLGIAVVNVETAGGGDTEAVLDFVGESEAKRLQRSIRQRTAESAASRRASSTAAGDDQPAGAVVDETAAEQTTGDAEPTAHRPTLLFELAPRELLLYSLASVRPAAAAGVLFLAFFASGPILDALVATAQPFGGPATLESGSIRSYAILSAVSFAQGVVATYLLGAVYTFFAYYGFRLGRAGEDLVYERGLLQNYSGSIPLEKVQTVTITDNPLQRAIGYAGLWVETAGYGPDSGSGSQSAVPLARARRIYRFAERFSGLEKPTFERPTAVARRRYLGRYAIVAGVVVAAAFVVSLVTPIERWYLAAVVFLAVPPAAHLRWVNLGYAVADEHVAIRAGFWRRRTTVVPYYRIQTISTRRSIFQRRLGLASLVVDTASSRTFARSDPTIYDVDLEVAREIHDASRERLQSALRDRTSSDDGGVSVAFT</sequence>
<dbReference type="Pfam" id="PF03703">
    <property type="entry name" value="bPH_2"/>
    <property type="match status" value="3"/>
</dbReference>
<feature type="transmembrane region" description="Helical" evidence="2">
    <location>
        <begin position="209"/>
        <end position="230"/>
    </location>
</feature>
<name>A0ABD5NVV3_9EURY</name>
<reference evidence="4 5" key="1">
    <citation type="journal article" date="2014" name="Int. J. Syst. Evol. Microbiol.">
        <title>Complete genome sequence of Corynebacterium casei LMG S-19264T (=DSM 44701T), isolated from a smear-ripened cheese.</title>
        <authorList>
            <consortium name="US DOE Joint Genome Institute (JGI-PGF)"/>
            <person name="Walter F."/>
            <person name="Albersmeier A."/>
            <person name="Kalinowski J."/>
            <person name="Ruckert C."/>
        </authorList>
    </citation>
    <scope>NUCLEOTIDE SEQUENCE [LARGE SCALE GENOMIC DNA]</scope>
    <source>
        <strain evidence="4 5">IBRC-M 10912</strain>
    </source>
</reference>
<feature type="transmembrane region" description="Helical" evidence="2">
    <location>
        <begin position="381"/>
        <end position="401"/>
    </location>
</feature>
<comment type="caution">
    <text evidence="4">The sequence shown here is derived from an EMBL/GenBank/DDBJ whole genome shotgun (WGS) entry which is preliminary data.</text>
</comment>